<evidence type="ECO:0000259" key="10">
    <source>
        <dbReference type="PROSITE" id="PS51471"/>
    </source>
</evidence>
<accession>A0AAV5BST4</accession>
<dbReference type="Pfam" id="PF03171">
    <property type="entry name" value="2OG-FeII_Oxy"/>
    <property type="match status" value="1"/>
</dbReference>
<comment type="catalytic activity">
    <reaction evidence="6">
        <text>gibberellin A1 + 2-oxoglutarate + O2 = gibberellin A8 + succinate + CO2</text>
        <dbReference type="Rhea" id="RHEA:15005"/>
        <dbReference type="ChEBI" id="CHEBI:15379"/>
        <dbReference type="ChEBI" id="CHEBI:16526"/>
        <dbReference type="ChEBI" id="CHEBI:16810"/>
        <dbReference type="ChEBI" id="CHEBI:30031"/>
        <dbReference type="ChEBI" id="CHEBI:58524"/>
        <dbReference type="ChEBI" id="CHEBI:58594"/>
        <dbReference type="EC" id="1.14.11.13"/>
    </reaction>
</comment>
<evidence type="ECO:0000256" key="9">
    <source>
        <dbReference type="RuleBase" id="RU003682"/>
    </source>
</evidence>
<keyword evidence="2 9" id="KW-0479">Metal-binding</keyword>
<keyword evidence="13" id="KW-1185">Reference proteome</keyword>
<evidence type="ECO:0000256" key="5">
    <source>
        <dbReference type="ARBA" id="ARBA00023004"/>
    </source>
</evidence>
<dbReference type="Proteomes" id="UP001054889">
    <property type="component" value="Unassembled WGS sequence"/>
</dbReference>
<comment type="cofactor">
    <cofactor evidence="1">
        <name>L-ascorbate</name>
        <dbReference type="ChEBI" id="CHEBI:38290"/>
    </cofactor>
</comment>
<dbReference type="PROSITE" id="PS51471">
    <property type="entry name" value="FE2OG_OXY"/>
    <property type="match status" value="1"/>
</dbReference>
<dbReference type="InterPro" id="IPR044861">
    <property type="entry name" value="IPNS-like_FE2OG_OXY"/>
</dbReference>
<sequence length="433" mass="46559">MVVLAKPPALDQISLLRSPEPGGASNNFPGGVPAVDLSTPDAGQAVVDACERFGFFKIVNHGVPMDAVDRLEAEAVRFFASPQADKDAHGPANPFGYGNKCIGSNGDMGWLEYLLLAVNNPASAAPPSSLRDAVNEYVGAVRGLATRVLDAVAEGLGVAPRDALSRMVTNAASDQVFRVNHYPPCPVLQRLPDSCSVTGFGEHTDPQLVSVLHSNGTPGLQVALHGSGGRWAPVPPDRDAFFVLVGDSLQVLTNGRLKSVRHRVVANSLKPRVSMIYFAGPAPAERVAPLPQLLMGRHSEYRAFTWGDYKKAAYRSRLGDDTCPTAAGPAAPTPQAPPWDPALLLKSGPAYINKQRPPCFGEAHKPGGRSAAATYTRMHRRRKYTHLAARKKRCAPLKIEVQRYLLPDGRVLHQIAQRIKQEPKGRIEALPSV</sequence>
<keyword evidence="4 9" id="KW-0560">Oxidoreductase</keyword>
<dbReference type="Gene3D" id="2.60.120.330">
    <property type="entry name" value="B-lactam Antibiotic, Isopenicillin N Synthase, Chain"/>
    <property type="match status" value="1"/>
</dbReference>
<evidence type="ECO:0000256" key="6">
    <source>
        <dbReference type="ARBA" id="ARBA00052204"/>
    </source>
</evidence>
<dbReference type="GO" id="GO:0046872">
    <property type="term" value="F:metal ion binding"/>
    <property type="evidence" value="ECO:0007669"/>
    <property type="project" value="UniProtKB-KW"/>
</dbReference>
<dbReference type="FunFam" id="2.60.120.330:FF:000014">
    <property type="entry name" value="Gibberellin 2-beta-dioxygenase 1"/>
    <property type="match status" value="1"/>
</dbReference>
<dbReference type="SUPFAM" id="SSF51197">
    <property type="entry name" value="Clavaminate synthase-like"/>
    <property type="match status" value="1"/>
</dbReference>
<name>A0AAV5BST4_ELECO</name>
<dbReference type="InterPro" id="IPR005123">
    <property type="entry name" value="Oxoglu/Fe-dep_dioxygenase_dom"/>
</dbReference>
<feature type="domain" description="Fe2OG dioxygenase" evidence="10">
    <location>
        <begin position="172"/>
        <end position="281"/>
    </location>
</feature>
<evidence type="ECO:0000256" key="1">
    <source>
        <dbReference type="ARBA" id="ARBA00001961"/>
    </source>
</evidence>
<evidence type="ECO:0000256" key="4">
    <source>
        <dbReference type="ARBA" id="ARBA00023002"/>
    </source>
</evidence>
<dbReference type="EC" id="1.14.11.13" evidence="8"/>
<evidence type="ECO:0000256" key="8">
    <source>
        <dbReference type="ARBA" id="ARBA00066708"/>
    </source>
</evidence>
<comment type="caution">
    <text evidence="12">The sequence shown here is derived from an EMBL/GenBank/DDBJ whole genome shotgun (WGS) entry which is preliminary data.</text>
</comment>
<organism evidence="12 13">
    <name type="scientific">Eleusine coracana subsp. coracana</name>
    <dbReference type="NCBI Taxonomy" id="191504"/>
    <lineage>
        <taxon>Eukaryota</taxon>
        <taxon>Viridiplantae</taxon>
        <taxon>Streptophyta</taxon>
        <taxon>Embryophyta</taxon>
        <taxon>Tracheophyta</taxon>
        <taxon>Spermatophyta</taxon>
        <taxon>Magnoliopsida</taxon>
        <taxon>Liliopsida</taxon>
        <taxon>Poales</taxon>
        <taxon>Poaceae</taxon>
        <taxon>PACMAD clade</taxon>
        <taxon>Chloridoideae</taxon>
        <taxon>Cynodonteae</taxon>
        <taxon>Eleusininae</taxon>
        <taxon>Eleusine</taxon>
    </lineage>
</organism>
<gene>
    <name evidence="12" type="primary">ga05654</name>
    <name evidence="11" type="synonym">ga05200</name>
    <name evidence="11" type="ORF">PR202_ga05200</name>
    <name evidence="12" type="ORF">PR202_ga05654</name>
</gene>
<evidence type="ECO:0000313" key="12">
    <source>
        <dbReference type="EMBL" id="GJM89459.1"/>
    </source>
</evidence>
<dbReference type="AlphaFoldDB" id="A0AAV5BST4"/>
<protein>
    <recommendedName>
        <fullName evidence="8">gibberellin 2beta-dioxygenase</fullName>
        <ecNumber evidence="8">1.14.11.13</ecNumber>
    </recommendedName>
</protein>
<keyword evidence="5 9" id="KW-0408">Iron</keyword>
<evidence type="ECO:0000256" key="2">
    <source>
        <dbReference type="ARBA" id="ARBA00022723"/>
    </source>
</evidence>
<keyword evidence="3" id="KW-0223">Dioxygenase</keyword>
<comment type="similarity">
    <text evidence="7">Belongs to the iron/ascorbate-dependent oxidoreductase family. GA2OX subfamily.</text>
</comment>
<evidence type="ECO:0000256" key="7">
    <source>
        <dbReference type="ARBA" id="ARBA00061282"/>
    </source>
</evidence>
<dbReference type="PANTHER" id="PTHR47990">
    <property type="entry name" value="2-OXOGLUTARATE (2OG) AND FE(II)-DEPENDENT OXYGENASE SUPERFAMILY PROTEIN-RELATED"/>
    <property type="match status" value="1"/>
</dbReference>
<dbReference type="InterPro" id="IPR027443">
    <property type="entry name" value="IPNS-like_sf"/>
</dbReference>
<reference evidence="12" key="1">
    <citation type="journal article" date="2018" name="DNA Res.">
        <title>Multiple hybrid de novo genome assembly of finger millet, an orphan allotetraploid crop.</title>
        <authorList>
            <person name="Hatakeyama M."/>
            <person name="Aluri S."/>
            <person name="Balachadran M.T."/>
            <person name="Sivarajan S.R."/>
            <person name="Patrignani A."/>
            <person name="Gruter S."/>
            <person name="Poveda L."/>
            <person name="Shimizu-Inatsugi R."/>
            <person name="Baeten J."/>
            <person name="Francoijs K.J."/>
            <person name="Nataraja K.N."/>
            <person name="Reddy Y.A.N."/>
            <person name="Phadnis S."/>
            <person name="Ravikumar R.L."/>
            <person name="Schlapbach R."/>
            <person name="Sreeman S.M."/>
            <person name="Shimizu K.K."/>
        </authorList>
    </citation>
    <scope>NUCLEOTIDE SEQUENCE</scope>
</reference>
<dbReference type="InterPro" id="IPR050231">
    <property type="entry name" value="Iron_ascorbate_oxido_reductase"/>
</dbReference>
<reference evidence="12" key="2">
    <citation type="submission" date="2021-12" db="EMBL/GenBank/DDBJ databases">
        <title>Resequencing data analysis of finger millet.</title>
        <authorList>
            <person name="Hatakeyama M."/>
            <person name="Aluri S."/>
            <person name="Balachadran M.T."/>
            <person name="Sivarajan S.R."/>
            <person name="Poveda L."/>
            <person name="Shimizu-Inatsugi R."/>
            <person name="Schlapbach R."/>
            <person name="Sreeman S.M."/>
            <person name="Shimizu K.K."/>
        </authorList>
    </citation>
    <scope>NUCLEOTIDE SEQUENCE</scope>
</reference>
<dbReference type="EMBL" id="BQKI01000002">
    <property type="protein sequence ID" value="GJM89058.1"/>
    <property type="molecule type" value="Genomic_DNA"/>
</dbReference>
<dbReference type="Pfam" id="PF14226">
    <property type="entry name" value="DIOX_N"/>
    <property type="match status" value="1"/>
</dbReference>
<proteinExistence type="inferred from homology"/>
<evidence type="ECO:0000256" key="3">
    <source>
        <dbReference type="ARBA" id="ARBA00022964"/>
    </source>
</evidence>
<evidence type="ECO:0000313" key="13">
    <source>
        <dbReference type="Proteomes" id="UP001054889"/>
    </source>
</evidence>
<dbReference type="InterPro" id="IPR026992">
    <property type="entry name" value="DIOX_N"/>
</dbReference>
<evidence type="ECO:0000313" key="11">
    <source>
        <dbReference type="EMBL" id="GJM89058.1"/>
    </source>
</evidence>
<dbReference type="EMBL" id="BQKI01000002">
    <property type="protein sequence ID" value="GJM89459.1"/>
    <property type="molecule type" value="Genomic_DNA"/>
</dbReference>
<dbReference type="GO" id="GO:0045543">
    <property type="term" value="F:gibberellin 2-beta-dioxygenase activity"/>
    <property type="evidence" value="ECO:0007669"/>
    <property type="project" value="UniProtKB-EC"/>
</dbReference>